<dbReference type="Proteomes" id="UP000193409">
    <property type="component" value="Unassembled WGS sequence"/>
</dbReference>
<evidence type="ECO:0000259" key="7">
    <source>
        <dbReference type="SMART" id="SM00839"/>
    </source>
</evidence>
<accession>A0A1Y5SFC4</accession>
<comment type="similarity">
    <text evidence="1 6">Belongs to the Glu/Leu/Phe/Val dehydrogenases family.</text>
</comment>
<dbReference type="InterPro" id="IPR006095">
    <property type="entry name" value="Glu/Leu/Phe/Val/Trp_DH"/>
</dbReference>
<reference evidence="8 9" key="1">
    <citation type="submission" date="2017-03" db="EMBL/GenBank/DDBJ databases">
        <authorList>
            <person name="Afonso C.L."/>
            <person name="Miller P.J."/>
            <person name="Scott M.A."/>
            <person name="Spackman E."/>
            <person name="Goraichik I."/>
            <person name="Dimitrov K.M."/>
            <person name="Suarez D.L."/>
            <person name="Swayne D.E."/>
        </authorList>
    </citation>
    <scope>NUCLEOTIDE SEQUENCE [LARGE SCALE GENOMIC DNA]</scope>
    <source>
        <strain evidence="8 9">CECT 7680</strain>
    </source>
</reference>
<evidence type="ECO:0000256" key="6">
    <source>
        <dbReference type="RuleBase" id="RU004417"/>
    </source>
</evidence>
<dbReference type="EC" id="1.4.1.9" evidence="8"/>
<evidence type="ECO:0000256" key="4">
    <source>
        <dbReference type="PIRSR" id="PIRSR000188-1"/>
    </source>
</evidence>
<dbReference type="OrthoDB" id="9803297at2"/>
<keyword evidence="3 5" id="KW-0520">NAD</keyword>
<gene>
    <name evidence="8" type="primary">ldh</name>
    <name evidence="8" type="ORF">PSA7680_01949</name>
</gene>
<dbReference type="InterPro" id="IPR036291">
    <property type="entry name" value="NAD(P)-bd_dom_sf"/>
</dbReference>
<feature type="binding site" evidence="5">
    <location>
        <begin position="189"/>
        <end position="194"/>
    </location>
    <ligand>
        <name>NAD(+)</name>
        <dbReference type="ChEBI" id="CHEBI:57540"/>
    </ligand>
</feature>
<dbReference type="EMBL" id="FWFQ01000012">
    <property type="protein sequence ID" value="SLN39513.1"/>
    <property type="molecule type" value="Genomic_DNA"/>
</dbReference>
<dbReference type="SUPFAM" id="SSF53223">
    <property type="entry name" value="Aminoacid dehydrogenase-like, N-terminal domain"/>
    <property type="match status" value="1"/>
</dbReference>
<keyword evidence="5" id="KW-0547">Nucleotide-binding</keyword>
<dbReference type="SUPFAM" id="SSF51735">
    <property type="entry name" value="NAD(P)-binding Rossmann-fold domains"/>
    <property type="match status" value="1"/>
</dbReference>
<dbReference type="PANTHER" id="PTHR42722:SF1">
    <property type="entry name" value="VALINE DEHYDROGENASE"/>
    <property type="match status" value="1"/>
</dbReference>
<dbReference type="Gene3D" id="3.40.50.10860">
    <property type="entry name" value="Leucine Dehydrogenase, chain A, domain 1"/>
    <property type="match status" value="1"/>
</dbReference>
<dbReference type="PANTHER" id="PTHR42722">
    <property type="entry name" value="LEUCINE DEHYDROGENASE"/>
    <property type="match status" value="1"/>
</dbReference>
<evidence type="ECO:0000256" key="1">
    <source>
        <dbReference type="ARBA" id="ARBA00006382"/>
    </source>
</evidence>
<dbReference type="SMART" id="SM00839">
    <property type="entry name" value="ELFV_dehydrog"/>
    <property type="match status" value="1"/>
</dbReference>
<evidence type="ECO:0000256" key="5">
    <source>
        <dbReference type="PIRSR" id="PIRSR000188-2"/>
    </source>
</evidence>
<feature type="active site" description="Proton donor/acceptor" evidence="4">
    <location>
        <position position="89"/>
    </location>
</feature>
<dbReference type="InterPro" id="IPR016211">
    <property type="entry name" value="Glu/Phe/Leu/Val/Trp_DH_bac/arc"/>
</dbReference>
<evidence type="ECO:0000256" key="3">
    <source>
        <dbReference type="ARBA" id="ARBA00023027"/>
    </source>
</evidence>
<dbReference type="GO" id="GO:0050049">
    <property type="term" value="F:L-leucine dehydrogenase activity"/>
    <property type="evidence" value="ECO:0007669"/>
    <property type="project" value="UniProtKB-EC"/>
</dbReference>
<dbReference type="PROSITE" id="PS00074">
    <property type="entry name" value="GLFV_DEHYDROGENASE"/>
    <property type="match status" value="1"/>
</dbReference>
<organism evidence="8 9">
    <name type="scientific">Pseudoruegeria aquimaris</name>
    <dbReference type="NCBI Taxonomy" id="393663"/>
    <lineage>
        <taxon>Bacteria</taxon>
        <taxon>Pseudomonadati</taxon>
        <taxon>Pseudomonadota</taxon>
        <taxon>Alphaproteobacteria</taxon>
        <taxon>Rhodobacterales</taxon>
        <taxon>Roseobacteraceae</taxon>
        <taxon>Pseudoruegeria</taxon>
    </lineage>
</organism>
<dbReference type="Pfam" id="PF02812">
    <property type="entry name" value="ELFV_dehydrog_N"/>
    <property type="match status" value="1"/>
</dbReference>
<evidence type="ECO:0000313" key="8">
    <source>
        <dbReference type="EMBL" id="SLN39513.1"/>
    </source>
</evidence>
<dbReference type="GO" id="GO:0006520">
    <property type="term" value="P:amino acid metabolic process"/>
    <property type="evidence" value="ECO:0007669"/>
    <property type="project" value="InterPro"/>
</dbReference>
<dbReference type="GO" id="GO:0000166">
    <property type="term" value="F:nucleotide binding"/>
    <property type="evidence" value="ECO:0007669"/>
    <property type="project" value="UniProtKB-KW"/>
</dbReference>
<keyword evidence="9" id="KW-1185">Reference proteome</keyword>
<dbReference type="Pfam" id="PF00208">
    <property type="entry name" value="ELFV_dehydrog"/>
    <property type="match status" value="1"/>
</dbReference>
<proteinExistence type="inferred from homology"/>
<evidence type="ECO:0000256" key="2">
    <source>
        <dbReference type="ARBA" id="ARBA00023002"/>
    </source>
</evidence>
<dbReference type="AlphaFoldDB" id="A0A1Y5SFC4"/>
<dbReference type="Gene3D" id="3.40.50.720">
    <property type="entry name" value="NAD(P)-binding Rossmann-like Domain"/>
    <property type="match status" value="1"/>
</dbReference>
<dbReference type="InterPro" id="IPR006097">
    <property type="entry name" value="Glu/Leu/Phe/Val/Trp_DH_dimer"/>
</dbReference>
<keyword evidence="2 6" id="KW-0560">Oxidoreductase</keyword>
<dbReference type="InterPro" id="IPR046346">
    <property type="entry name" value="Aminoacid_DH-like_N_sf"/>
</dbReference>
<dbReference type="PIRSF" id="PIRSF000188">
    <property type="entry name" value="Phe_leu_dh"/>
    <property type="match status" value="1"/>
</dbReference>
<name>A0A1Y5SFC4_9RHOB</name>
<dbReference type="InterPro" id="IPR033524">
    <property type="entry name" value="Glu/Leu/Phe/Val_DH_AS"/>
</dbReference>
<sequence>MTTEASQTVEPTVTQITSDSHEAVYRVHAPEVGLTGFIALHSTCRGPAAGGLRMRPYASEDEALTDVLRLSEGMSYKNAAADLPLGGGKAVIIGDPATRKTPALLKSFARAIEGLGGRYWTAEDMGMSPSDMAVLRGETQYVAGLSDGAFASGDPSPVTARGIFNAIRIGARHRFGSEDLAGRRVAVQGLGNVGWNLCGLLAEAGASLIVTDVEPARVARTVTNFGAEAVASDAIYGAEADIFAPCAIGAILNARTIPQLKVKLVAGGANNQLETAADAALLQARGILYAPDYVANGGGIINVASEILRIHNTGPWVAGRLEALVDTMDGLLARAAREGRSPALIADAMMAERLLPIAAE</sequence>
<dbReference type="RefSeq" id="WP_085868512.1">
    <property type="nucleotide sequence ID" value="NZ_FWFQ01000012.1"/>
</dbReference>
<evidence type="ECO:0000313" key="9">
    <source>
        <dbReference type="Proteomes" id="UP000193409"/>
    </source>
</evidence>
<dbReference type="CDD" id="cd01075">
    <property type="entry name" value="NAD_bind_Leu_Phe_Val_DH"/>
    <property type="match status" value="1"/>
</dbReference>
<feature type="domain" description="Glutamate/phenylalanine/leucine/valine/L-tryptophan dehydrogenase C-terminal" evidence="7">
    <location>
        <begin position="153"/>
        <end position="360"/>
    </location>
</feature>
<protein>
    <submittedName>
        <fullName evidence="8">Leucine dehydrogenase</fullName>
        <ecNumber evidence="8">1.4.1.9</ecNumber>
    </submittedName>
</protein>
<dbReference type="InterPro" id="IPR006096">
    <property type="entry name" value="Glu/Leu/Phe/Val/Trp_DH_C"/>
</dbReference>
<dbReference type="PRINTS" id="PR00082">
    <property type="entry name" value="GLFDHDRGNASE"/>
</dbReference>